<keyword evidence="1" id="KW-1185">Reference proteome</keyword>
<organism evidence="1 2">
    <name type="scientific">Romanomermis culicivorax</name>
    <name type="common">Nematode worm</name>
    <dbReference type="NCBI Taxonomy" id="13658"/>
    <lineage>
        <taxon>Eukaryota</taxon>
        <taxon>Metazoa</taxon>
        <taxon>Ecdysozoa</taxon>
        <taxon>Nematoda</taxon>
        <taxon>Enoplea</taxon>
        <taxon>Dorylaimia</taxon>
        <taxon>Mermithida</taxon>
        <taxon>Mermithoidea</taxon>
        <taxon>Mermithidae</taxon>
        <taxon>Romanomermis</taxon>
    </lineage>
</organism>
<sequence>MYPEGRDSDVHQQIIYDRKQRATETVAEYLDNLRKMVWAAYPNLPEEAREQILKPIFIRGNKINNNHSLESPNPAEDWDYECCQPKAKPEGSNAAAKKEADHPLAIHRFPMILTEEEEELLLLKELGNLETTSTTAMEVEQKSCRSIANVIDNKIPVQ</sequence>
<reference evidence="2" key="1">
    <citation type="submission" date="2022-11" db="UniProtKB">
        <authorList>
            <consortium name="WormBaseParasite"/>
        </authorList>
    </citation>
    <scope>IDENTIFICATION</scope>
</reference>
<dbReference type="WBParaSite" id="nRc.2.0.1.t41576-RA">
    <property type="protein sequence ID" value="nRc.2.0.1.t41576-RA"/>
    <property type="gene ID" value="nRc.2.0.1.g41576"/>
</dbReference>
<dbReference type="AlphaFoldDB" id="A0A915KSW9"/>
<accession>A0A915KSW9</accession>
<evidence type="ECO:0000313" key="1">
    <source>
        <dbReference type="Proteomes" id="UP000887565"/>
    </source>
</evidence>
<dbReference type="Proteomes" id="UP000887565">
    <property type="component" value="Unplaced"/>
</dbReference>
<protein>
    <submittedName>
        <fullName evidence="2">Retrotransposon gag domain-containing protein</fullName>
    </submittedName>
</protein>
<evidence type="ECO:0000313" key="2">
    <source>
        <dbReference type="WBParaSite" id="nRc.2.0.1.t41576-RA"/>
    </source>
</evidence>
<name>A0A915KSW9_ROMCU</name>
<proteinExistence type="predicted"/>